<sequence>MSQAFLLFYLKLSAFSPLKVHRLERQMQVHTLDKASIINELQFGSGLSHAVQQGRRADFALILSMFSNDVRDNTPVERIENPPTSDELLRKRFELTEPQALRSDQSSYAVSAKQAELFHHGGLASAKLSHYLTPEVLAYLPEDTHDLPEEVYLNLSGHERRHLASPSNVELLVADLSVQLTVAHRRDQLRTQV</sequence>
<accession>A0A289GDR3</accession>
<evidence type="ECO:0000313" key="2">
    <source>
        <dbReference type="Proteomes" id="UP000256923"/>
    </source>
</evidence>
<gene>
    <name evidence="1" type="ORF">DYL72_02790</name>
</gene>
<proteinExistence type="predicted"/>
<evidence type="ECO:0000313" key="1">
    <source>
        <dbReference type="EMBL" id="AZS24086.1"/>
    </source>
</evidence>
<organism evidence="1 2">
    <name type="scientific">Vibrio anguillarum</name>
    <name type="common">Listonella anguillarum</name>
    <dbReference type="NCBI Taxonomy" id="55601"/>
    <lineage>
        <taxon>Bacteria</taxon>
        <taxon>Pseudomonadati</taxon>
        <taxon>Pseudomonadota</taxon>
        <taxon>Gammaproteobacteria</taxon>
        <taxon>Vibrionales</taxon>
        <taxon>Vibrionaceae</taxon>
        <taxon>Vibrio</taxon>
    </lineage>
</organism>
<reference evidence="1 2" key="1">
    <citation type="submission" date="2018-12" db="EMBL/GenBank/DDBJ databases">
        <title>Characterization and Draft Genome of Vibrio anguillarum J360 Marine Pathogen Isolated from an Outbreak in Lumpfish (Cyclopterus lumpus).</title>
        <authorList>
            <person name="Vasquez J.I."/>
            <person name="Cao T."/>
            <person name="Chakraborty S."/>
            <person name="Gnanagobal H."/>
            <person name="Wescot J."/>
            <person name="Boyce D."/>
            <person name="Santander J."/>
        </authorList>
    </citation>
    <scope>NUCLEOTIDE SEQUENCE [LARGE SCALE GENOMIC DNA]</scope>
    <source>
        <strain evidence="1 2">J360</strain>
    </source>
</reference>
<dbReference type="EMBL" id="CP034672">
    <property type="protein sequence ID" value="AZS24086.1"/>
    <property type="molecule type" value="Genomic_DNA"/>
</dbReference>
<name>A0A289GDR3_VIBAN</name>
<dbReference type="Pfam" id="PF11993">
    <property type="entry name" value="VC2046"/>
    <property type="match status" value="1"/>
</dbReference>
<dbReference type="Proteomes" id="UP000256923">
    <property type="component" value="Chromosome 1"/>
</dbReference>
<evidence type="ECO:0008006" key="3">
    <source>
        <dbReference type="Google" id="ProtNLM"/>
    </source>
</evidence>
<protein>
    <recommendedName>
        <fullName evidence="3">Queuosine biosynthesis protein QueD</fullName>
    </recommendedName>
</protein>
<dbReference type="InterPro" id="IPR021879">
    <property type="entry name" value="VC2046_fam"/>
</dbReference>
<dbReference type="AlphaFoldDB" id="A0A289GDR3"/>